<dbReference type="OrthoDB" id="5734556at2"/>
<dbReference type="InterPro" id="IPR028347">
    <property type="entry name" value="START_dom_prot"/>
</dbReference>
<name>A0A5C6VJZ1_9FLAO</name>
<dbReference type="GO" id="GO:0008289">
    <property type="term" value="F:lipid binding"/>
    <property type="evidence" value="ECO:0007669"/>
    <property type="project" value="InterPro"/>
</dbReference>
<dbReference type="SUPFAM" id="SSF55961">
    <property type="entry name" value="Bet v1-like"/>
    <property type="match status" value="1"/>
</dbReference>
<gene>
    <name evidence="3" type="ORF">FRX97_01095</name>
</gene>
<dbReference type="InterPro" id="IPR051213">
    <property type="entry name" value="START_lipid_transfer"/>
</dbReference>
<dbReference type="PIRSF" id="PIRSF039033">
    <property type="entry name" value="START_dom"/>
    <property type="match status" value="1"/>
</dbReference>
<dbReference type="CDD" id="cd08876">
    <property type="entry name" value="START_1"/>
    <property type="match status" value="1"/>
</dbReference>
<dbReference type="Pfam" id="PF01852">
    <property type="entry name" value="START"/>
    <property type="match status" value="1"/>
</dbReference>
<dbReference type="GO" id="GO:0005737">
    <property type="term" value="C:cytoplasm"/>
    <property type="evidence" value="ECO:0007669"/>
    <property type="project" value="UniProtKB-ARBA"/>
</dbReference>
<keyword evidence="1" id="KW-0732">Signal</keyword>
<dbReference type="PANTHER" id="PTHR19308">
    <property type="entry name" value="PHOSPHATIDYLCHOLINE TRANSFER PROTEIN"/>
    <property type="match status" value="1"/>
</dbReference>
<keyword evidence="4" id="KW-1185">Reference proteome</keyword>
<reference evidence="3 4" key="1">
    <citation type="submission" date="2019-08" db="EMBL/GenBank/DDBJ databases">
        <title>Genome of Luteibaculum oceani JCM 18817.</title>
        <authorList>
            <person name="Bowman J.P."/>
        </authorList>
    </citation>
    <scope>NUCLEOTIDE SEQUENCE [LARGE SCALE GENOMIC DNA]</scope>
    <source>
        <strain evidence="3 4">JCM 18817</strain>
    </source>
</reference>
<dbReference type="PANTHER" id="PTHR19308:SF14">
    <property type="entry name" value="START DOMAIN-CONTAINING PROTEIN"/>
    <property type="match status" value="1"/>
</dbReference>
<accession>A0A5C6VJZ1</accession>
<dbReference type="InterPro" id="IPR023393">
    <property type="entry name" value="START-like_dom_sf"/>
</dbReference>
<feature type="domain" description="START" evidence="2">
    <location>
        <begin position="32"/>
        <end position="188"/>
    </location>
</feature>
<dbReference type="Gene3D" id="3.30.530.20">
    <property type="match status" value="1"/>
</dbReference>
<proteinExistence type="predicted"/>
<feature type="signal peptide" evidence="1">
    <location>
        <begin position="1"/>
        <end position="27"/>
    </location>
</feature>
<evidence type="ECO:0000259" key="2">
    <source>
        <dbReference type="Pfam" id="PF01852"/>
    </source>
</evidence>
<dbReference type="Proteomes" id="UP000321168">
    <property type="component" value="Unassembled WGS sequence"/>
</dbReference>
<evidence type="ECO:0000256" key="1">
    <source>
        <dbReference type="SAM" id="SignalP"/>
    </source>
</evidence>
<comment type="caution">
    <text evidence="3">The sequence shown here is derived from an EMBL/GenBank/DDBJ whole genome shotgun (WGS) entry which is preliminary data.</text>
</comment>
<dbReference type="AlphaFoldDB" id="A0A5C6VJZ1"/>
<dbReference type="RefSeq" id="WP_147012499.1">
    <property type="nucleotide sequence ID" value="NZ_VORB01000001.1"/>
</dbReference>
<evidence type="ECO:0000313" key="4">
    <source>
        <dbReference type="Proteomes" id="UP000321168"/>
    </source>
</evidence>
<dbReference type="EMBL" id="VORB01000001">
    <property type="protein sequence ID" value="TXC85249.1"/>
    <property type="molecule type" value="Genomic_DNA"/>
</dbReference>
<evidence type="ECO:0000313" key="3">
    <source>
        <dbReference type="EMBL" id="TXC85249.1"/>
    </source>
</evidence>
<protein>
    <recommendedName>
        <fullName evidence="2">START domain-containing protein</fullName>
    </recommendedName>
</protein>
<feature type="chain" id="PRO_5022972325" description="START domain-containing protein" evidence="1">
    <location>
        <begin position="28"/>
        <end position="210"/>
    </location>
</feature>
<dbReference type="InterPro" id="IPR002913">
    <property type="entry name" value="START_lipid-bd_dom"/>
</dbReference>
<sequence length="210" mass="24087">MSKRNIRSSYILIGLLALFFIPAPSSAQLDTSWTLKRDKKNVKVYTRSHPDFGLDEFKGESIIPFHIDKVLKVLKSPEKMPQWVPDCEYAKLEEKTVEGQLHYTVTDLPFPLSNRDAYIEMVFHITKDGYLIRVEGLPKYKPEENGLVRIPYLKGFWKLTMLEGNKTKVTYQIQADPGGAIPTWLANATAVSTPYNTILNLQEFIKSEFD</sequence>
<organism evidence="3 4">
    <name type="scientific">Luteibaculum oceani</name>
    <dbReference type="NCBI Taxonomy" id="1294296"/>
    <lineage>
        <taxon>Bacteria</taxon>
        <taxon>Pseudomonadati</taxon>
        <taxon>Bacteroidota</taxon>
        <taxon>Flavobacteriia</taxon>
        <taxon>Flavobacteriales</taxon>
        <taxon>Luteibaculaceae</taxon>
        <taxon>Luteibaculum</taxon>
    </lineage>
</organism>